<sequence length="172" mass="18420">MSANTCLMLMYFSRVNSANSYFLIFFARSLGSDRGQEETTKATKRQPCVALLLLLLAMLWPRQGKKGSAPACIVAPSCSCSSACPCVTAAPQGVLPGNTKWVNTAEWRISGGHTSRFSVPGSLGLLLLGGAAEPHREGVSSVGLASDQEKSWQGKKRKPQQCRLCRGATEDL</sequence>
<dbReference type="AlphaFoldDB" id="A0AAW0V3N0"/>
<feature type="region of interest" description="Disordered" evidence="1">
    <location>
        <begin position="138"/>
        <end position="160"/>
    </location>
</feature>
<evidence type="ECO:0000313" key="3">
    <source>
        <dbReference type="Proteomes" id="UP001487740"/>
    </source>
</evidence>
<keyword evidence="3" id="KW-1185">Reference proteome</keyword>
<organism evidence="2 3">
    <name type="scientific">Scylla paramamosain</name>
    <name type="common">Mud crab</name>
    <dbReference type="NCBI Taxonomy" id="85552"/>
    <lineage>
        <taxon>Eukaryota</taxon>
        <taxon>Metazoa</taxon>
        <taxon>Ecdysozoa</taxon>
        <taxon>Arthropoda</taxon>
        <taxon>Crustacea</taxon>
        <taxon>Multicrustacea</taxon>
        <taxon>Malacostraca</taxon>
        <taxon>Eumalacostraca</taxon>
        <taxon>Eucarida</taxon>
        <taxon>Decapoda</taxon>
        <taxon>Pleocyemata</taxon>
        <taxon>Brachyura</taxon>
        <taxon>Eubrachyura</taxon>
        <taxon>Portunoidea</taxon>
        <taxon>Portunidae</taxon>
        <taxon>Portuninae</taxon>
        <taxon>Scylla</taxon>
    </lineage>
</organism>
<protein>
    <submittedName>
        <fullName evidence="2">Uncharacterized protein</fullName>
    </submittedName>
</protein>
<comment type="caution">
    <text evidence="2">The sequence shown here is derived from an EMBL/GenBank/DDBJ whole genome shotgun (WGS) entry which is preliminary data.</text>
</comment>
<proteinExistence type="predicted"/>
<evidence type="ECO:0000313" key="2">
    <source>
        <dbReference type="EMBL" id="KAK8405472.1"/>
    </source>
</evidence>
<dbReference type="Proteomes" id="UP001487740">
    <property type="component" value="Unassembled WGS sequence"/>
</dbReference>
<gene>
    <name evidence="2" type="ORF">O3P69_001801</name>
</gene>
<evidence type="ECO:0000256" key="1">
    <source>
        <dbReference type="SAM" id="MobiDB-lite"/>
    </source>
</evidence>
<name>A0AAW0V3N0_SCYPA</name>
<accession>A0AAW0V3N0</accession>
<reference evidence="2 3" key="1">
    <citation type="submission" date="2023-03" db="EMBL/GenBank/DDBJ databases">
        <title>High-quality genome of Scylla paramamosain provides insights in environmental adaptation.</title>
        <authorList>
            <person name="Zhang L."/>
        </authorList>
    </citation>
    <scope>NUCLEOTIDE SEQUENCE [LARGE SCALE GENOMIC DNA]</scope>
    <source>
        <strain evidence="2">LZ_2023a</strain>
        <tissue evidence="2">Muscle</tissue>
    </source>
</reference>
<dbReference type="EMBL" id="JARAKH010000003">
    <property type="protein sequence ID" value="KAK8405472.1"/>
    <property type="molecule type" value="Genomic_DNA"/>
</dbReference>